<sequence>MNNPTNSPTVLPDCPSQALEGPAAPSHSADHSPDKVELFVPDVSYSGNALHCVIVEDDHVVQTRRQAKAKGKAQVVVSKP</sequence>
<gene>
    <name evidence="1" type="ORF">DSO57_1016927</name>
</gene>
<comment type="caution">
    <text evidence="1">The sequence shown here is derived from an EMBL/GenBank/DDBJ whole genome shotgun (WGS) entry which is preliminary data.</text>
</comment>
<evidence type="ECO:0000313" key="2">
    <source>
        <dbReference type="Proteomes" id="UP001165960"/>
    </source>
</evidence>
<dbReference type="EMBL" id="QTSX02004330">
    <property type="protein sequence ID" value="KAJ9065696.1"/>
    <property type="molecule type" value="Genomic_DNA"/>
</dbReference>
<accession>A0ACC2STY0</accession>
<proteinExistence type="predicted"/>
<reference evidence="1" key="1">
    <citation type="submission" date="2022-04" db="EMBL/GenBank/DDBJ databases">
        <title>Genome of the entomopathogenic fungus Entomophthora muscae.</title>
        <authorList>
            <person name="Elya C."/>
            <person name="Lovett B.R."/>
            <person name="Lee E."/>
            <person name="Macias A.M."/>
            <person name="Hajek A.E."/>
            <person name="De Bivort B.L."/>
            <person name="Kasson M.T."/>
            <person name="De Fine Licht H.H."/>
            <person name="Stajich J.E."/>
        </authorList>
    </citation>
    <scope>NUCLEOTIDE SEQUENCE</scope>
    <source>
        <strain evidence="1">Berkeley</strain>
    </source>
</reference>
<evidence type="ECO:0000313" key="1">
    <source>
        <dbReference type="EMBL" id="KAJ9065696.1"/>
    </source>
</evidence>
<name>A0ACC2STY0_9FUNG</name>
<protein>
    <submittedName>
        <fullName evidence="1">Uncharacterized protein</fullName>
    </submittedName>
</protein>
<dbReference type="Proteomes" id="UP001165960">
    <property type="component" value="Unassembled WGS sequence"/>
</dbReference>
<keyword evidence="2" id="KW-1185">Reference proteome</keyword>
<organism evidence="1 2">
    <name type="scientific">Entomophthora muscae</name>
    <dbReference type="NCBI Taxonomy" id="34485"/>
    <lineage>
        <taxon>Eukaryota</taxon>
        <taxon>Fungi</taxon>
        <taxon>Fungi incertae sedis</taxon>
        <taxon>Zoopagomycota</taxon>
        <taxon>Entomophthoromycotina</taxon>
        <taxon>Entomophthoromycetes</taxon>
        <taxon>Entomophthorales</taxon>
        <taxon>Entomophthoraceae</taxon>
        <taxon>Entomophthora</taxon>
    </lineage>
</organism>